<dbReference type="InterPro" id="IPR025883">
    <property type="entry name" value="Cadherin-like_domain"/>
</dbReference>
<sequence>MSDGKTSVRTYNGRHFVYVARPATMTFKDAVTIATNNRGHLVEPAANKPAEMLAIASMFKEFKTSFTAEWDFISFIGATKTTAASNWSTSTNNETRYVSNGQPTGLELTSNFVPNGAYDHLTLLLDTNNTKIGYLAVNNTHGGSSAYKDPGVIVEYNSGVIGDAITATTNVAAFTSGIKDVTSAVYSVYEGSGAITATPLDVSTVMSITDLDGNPVTGYKAYDQNGNEITPDANGWYPSNGEPIVFRPLLPGGKYKVVASTTFDADTTTPKTATQSEEVTLPTVTVDENVATGQDPEHPGKTTITINPASKLVKYAIADEQGNVVSEWVPGTGSEITFDNLDPNTNYQIVAIPVDTAEPLPTTGVTGTIVKTPEADNQEKSLLKELQLNNEDGSKIGLTPEFDPSQTTYTATVSNDVYSVSINPAAQYPEDTEVRVSLNGVSVSADDWDNLPLQEGKNVITVGVYDKNGNLLNEYTIEITRERASIGGKLTSLVPSEGSLDPAFNPDRTTYTMNVGKSVYEMQFTPTSLDPNAKIEIRVNDGDWQEVASGSLSDPLALNRGSNTIVVRVTDEDGQSREYTVTVYRSSGSSSNNDDNKGSSGGGGGGSTTTPTTPATPEAPKANIDVTLNGNDNPFATGTVSTSNGRTTTSVKVDQSKLNDAISQGNGQKLAIHSPNEGDMTVEGLTADTLKQLADKGANLEISNLLAIYPVPAGKMNLSSVASQLGNAALSDIGVRIDIKRASENVIASAKSKAAAAGFELLVDPVDLDLTFSHDGKTAKSGQLNGYAVKYIALPAGIDTNRITTGVVVNPDGSVYHVPTVVTKINDRYFAQINDLRSSGTYSVIWNPQDFDDVRNHWGKEDVNNIAARLDLKGNGNNTFAPNRSITRSEFAEIVVLGLGLMRPDAPQSSFADVSGSAWYAKSVTIANEFDIVRGYEDGKFYGDKQITREQGFAMIARAYRLITSENAAGQDTSVLARYKDGSKVSNWAKTDVAQLIEAGIIEGNGTKLSPQATMKRAEVTALIARMLKSTNLIDQ</sequence>
<dbReference type="InterPro" id="IPR013783">
    <property type="entry name" value="Ig-like_fold"/>
</dbReference>
<feature type="domain" description="SLH" evidence="2">
    <location>
        <begin position="846"/>
        <end position="906"/>
    </location>
</feature>
<keyword evidence="4" id="KW-1185">Reference proteome</keyword>
<feature type="compositionally biased region" description="Polar residues" evidence="1">
    <location>
        <begin position="626"/>
        <end position="650"/>
    </location>
</feature>
<dbReference type="InterPro" id="IPR001119">
    <property type="entry name" value="SLH_dom"/>
</dbReference>
<dbReference type="RefSeq" id="WP_375533143.1">
    <property type="nucleotide sequence ID" value="NZ_JBHIRX010000013.1"/>
</dbReference>
<feature type="compositionally biased region" description="Low complexity" evidence="1">
    <location>
        <begin position="608"/>
        <end position="620"/>
    </location>
</feature>
<dbReference type="InterPro" id="IPR051465">
    <property type="entry name" value="Cell_Envelope_Struct_Comp"/>
</dbReference>
<protein>
    <submittedName>
        <fullName evidence="3">S-layer homology domain-containing protein</fullName>
    </submittedName>
</protein>
<dbReference type="Pfam" id="PF00395">
    <property type="entry name" value="SLH"/>
    <property type="match status" value="3"/>
</dbReference>
<accession>A0ABV5BCM3</accession>
<evidence type="ECO:0000259" key="2">
    <source>
        <dbReference type="PROSITE" id="PS51272"/>
    </source>
</evidence>
<organism evidence="3 4">
    <name type="scientific">Paenibacillus terreus</name>
    <dbReference type="NCBI Taxonomy" id="1387834"/>
    <lineage>
        <taxon>Bacteria</taxon>
        <taxon>Bacillati</taxon>
        <taxon>Bacillota</taxon>
        <taxon>Bacilli</taxon>
        <taxon>Bacillales</taxon>
        <taxon>Paenibacillaceae</taxon>
        <taxon>Paenibacillus</taxon>
    </lineage>
</organism>
<dbReference type="Pfam" id="PF12733">
    <property type="entry name" value="Cadherin-like"/>
    <property type="match status" value="2"/>
</dbReference>
<dbReference type="PANTHER" id="PTHR43308:SF5">
    <property type="entry name" value="S-LAYER PROTEIN _ PEPTIDOGLYCAN ENDO-BETA-N-ACETYLGLUCOSAMINIDASE"/>
    <property type="match status" value="1"/>
</dbReference>
<dbReference type="PANTHER" id="PTHR43308">
    <property type="entry name" value="OUTER MEMBRANE PROTEIN ALPHA-RELATED"/>
    <property type="match status" value="1"/>
</dbReference>
<evidence type="ECO:0000256" key="1">
    <source>
        <dbReference type="SAM" id="MobiDB-lite"/>
    </source>
</evidence>
<name>A0ABV5BCM3_9BACL</name>
<proteinExistence type="predicted"/>
<feature type="domain" description="SLH" evidence="2">
    <location>
        <begin position="907"/>
        <end position="970"/>
    </location>
</feature>
<gene>
    <name evidence="3" type="ORF">ACE3NQ_20505</name>
</gene>
<evidence type="ECO:0000313" key="3">
    <source>
        <dbReference type="EMBL" id="MFB5683305.1"/>
    </source>
</evidence>
<dbReference type="EMBL" id="JBHILM010000025">
    <property type="protein sequence ID" value="MFB5683305.1"/>
    <property type="molecule type" value="Genomic_DNA"/>
</dbReference>
<reference evidence="3 4" key="1">
    <citation type="submission" date="2024-09" db="EMBL/GenBank/DDBJ databases">
        <authorList>
            <person name="Ruan L."/>
        </authorList>
    </citation>
    <scope>NUCLEOTIDE SEQUENCE [LARGE SCALE GENOMIC DNA]</scope>
    <source>
        <strain evidence="3 4">D33</strain>
    </source>
</reference>
<evidence type="ECO:0000313" key="4">
    <source>
        <dbReference type="Proteomes" id="UP001580407"/>
    </source>
</evidence>
<comment type="caution">
    <text evidence="3">The sequence shown here is derived from an EMBL/GenBank/DDBJ whole genome shotgun (WGS) entry which is preliminary data.</text>
</comment>
<dbReference type="Proteomes" id="UP001580407">
    <property type="component" value="Unassembled WGS sequence"/>
</dbReference>
<feature type="region of interest" description="Disordered" evidence="1">
    <location>
        <begin position="584"/>
        <end position="650"/>
    </location>
</feature>
<dbReference type="Gene3D" id="2.60.40.10">
    <property type="entry name" value="Immunoglobulins"/>
    <property type="match status" value="1"/>
</dbReference>
<dbReference type="PROSITE" id="PS51272">
    <property type="entry name" value="SLH"/>
    <property type="match status" value="3"/>
</dbReference>
<feature type="domain" description="SLH" evidence="2">
    <location>
        <begin position="976"/>
        <end position="1036"/>
    </location>
</feature>